<dbReference type="InterPro" id="IPR007877">
    <property type="entry name" value="DUF707"/>
</dbReference>
<comment type="caution">
    <text evidence="1">The sequence shown here is derived from an EMBL/GenBank/DDBJ whole genome shotgun (WGS) entry which is preliminary data.</text>
</comment>
<proteinExistence type="predicted"/>
<dbReference type="Pfam" id="PF05212">
    <property type="entry name" value="DUF707"/>
    <property type="match status" value="1"/>
</dbReference>
<dbReference type="Proteomes" id="UP000753802">
    <property type="component" value="Unassembled WGS sequence"/>
</dbReference>
<evidence type="ECO:0000313" key="2">
    <source>
        <dbReference type="Proteomes" id="UP000753802"/>
    </source>
</evidence>
<sequence length="228" mass="26239">MRYLVISAVGDESLHPEWIAGNAGFDLCLLYYGNSDEVAERYAATTALFFMMKGSKYHLLKSFIETNLSFIEGYDYIWLPDNDVSISTADINKLFRIADENKLLLSQPAMTGYISHKVTTPTKNFLRFTNFVEVLAPLMSRETLLRLKDTFNLNYSGWGYDYLWPYLLGYPRNKIAIIDSVIMKHTKPVGKDYSRFPKHPEKEMKELIKAYAPGLRAKIIVYDAIAFK</sequence>
<accession>A0ABW9ZQC5</accession>
<name>A0ABW9ZQC5_9BACT</name>
<keyword evidence="2" id="KW-1185">Reference proteome</keyword>
<dbReference type="SUPFAM" id="SSF53448">
    <property type="entry name" value="Nucleotide-diphospho-sugar transferases"/>
    <property type="match status" value="1"/>
</dbReference>
<dbReference type="EMBL" id="JAACJS010000002">
    <property type="protein sequence ID" value="NCI49119.1"/>
    <property type="molecule type" value="Genomic_DNA"/>
</dbReference>
<gene>
    <name evidence="1" type="ORF">GWC95_04240</name>
</gene>
<evidence type="ECO:0000313" key="1">
    <source>
        <dbReference type="EMBL" id="NCI49119.1"/>
    </source>
</evidence>
<organism evidence="1 2">
    <name type="scientific">Sediminibacterium roseum</name>
    <dbReference type="NCBI Taxonomy" id="1978412"/>
    <lineage>
        <taxon>Bacteria</taxon>
        <taxon>Pseudomonadati</taxon>
        <taxon>Bacteroidota</taxon>
        <taxon>Chitinophagia</taxon>
        <taxon>Chitinophagales</taxon>
        <taxon>Chitinophagaceae</taxon>
        <taxon>Sediminibacterium</taxon>
    </lineage>
</organism>
<reference evidence="1 2" key="1">
    <citation type="submission" date="2020-01" db="EMBL/GenBank/DDBJ databases">
        <title>Genome analysis.</title>
        <authorList>
            <person name="Wu S."/>
            <person name="Wang G."/>
        </authorList>
    </citation>
    <scope>NUCLEOTIDE SEQUENCE [LARGE SCALE GENOMIC DNA]</scope>
    <source>
        <strain evidence="1 2">SYL130</strain>
    </source>
</reference>
<protein>
    <submittedName>
        <fullName evidence="1">DUF707 domain-containing protein</fullName>
    </submittedName>
</protein>
<dbReference type="RefSeq" id="WP_161817416.1">
    <property type="nucleotide sequence ID" value="NZ_JAACJS010000002.1"/>
</dbReference>
<dbReference type="InterPro" id="IPR029044">
    <property type="entry name" value="Nucleotide-diphossugar_trans"/>
</dbReference>